<dbReference type="EMBL" id="JABEZZ010000008">
    <property type="protein sequence ID" value="MBA0593027.1"/>
    <property type="molecule type" value="Genomic_DNA"/>
</dbReference>
<organism evidence="1 2">
    <name type="scientific">Gossypium raimondii</name>
    <name type="common">Peruvian cotton</name>
    <name type="synonym">Gossypium klotzschianum subsp. raimondii</name>
    <dbReference type="NCBI Taxonomy" id="29730"/>
    <lineage>
        <taxon>Eukaryota</taxon>
        <taxon>Viridiplantae</taxon>
        <taxon>Streptophyta</taxon>
        <taxon>Embryophyta</taxon>
        <taxon>Tracheophyta</taxon>
        <taxon>Spermatophyta</taxon>
        <taxon>Magnoliopsida</taxon>
        <taxon>eudicotyledons</taxon>
        <taxon>Gunneridae</taxon>
        <taxon>Pentapetalae</taxon>
        <taxon>rosids</taxon>
        <taxon>malvids</taxon>
        <taxon>Malvales</taxon>
        <taxon>Malvaceae</taxon>
        <taxon>Malvoideae</taxon>
        <taxon>Gossypium</taxon>
    </lineage>
</organism>
<dbReference type="Proteomes" id="UP000593578">
    <property type="component" value="Unassembled WGS sequence"/>
</dbReference>
<gene>
    <name evidence="1" type="ORF">Gorai_009986</name>
</gene>
<comment type="caution">
    <text evidence="1">The sequence shown here is derived from an EMBL/GenBank/DDBJ whole genome shotgun (WGS) entry which is preliminary data.</text>
</comment>
<evidence type="ECO:0000313" key="2">
    <source>
        <dbReference type="Proteomes" id="UP000593578"/>
    </source>
</evidence>
<protein>
    <submittedName>
        <fullName evidence="1">Uncharacterized protein</fullName>
    </submittedName>
</protein>
<evidence type="ECO:0000313" key="1">
    <source>
        <dbReference type="EMBL" id="MBA0593027.1"/>
    </source>
</evidence>
<accession>A0A7J8PUV1</accession>
<sequence length="56" mass="6291">MVCARLLKFPPPRLGSMVMLSVTLSESTSSLARNWKILFHLPTTVMFHMSIVLITS</sequence>
<name>A0A7J8PUV1_GOSRA</name>
<dbReference type="AlphaFoldDB" id="A0A7J8PUV1"/>
<proteinExistence type="predicted"/>
<reference evidence="1 2" key="1">
    <citation type="journal article" date="2019" name="Genome Biol. Evol.">
        <title>Insights into the evolution of the New World diploid cottons (Gossypium, subgenus Houzingenia) based on genome sequencing.</title>
        <authorList>
            <person name="Grover C.E."/>
            <person name="Arick M.A. 2nd"/>
            <person name="Thrash A."/>
            <person name="Conover J.L."/>
            <person name="Sanders W.S."/>
            <person name="Peterson D.G."/>
            <person name="Frelichowski J.E."/>
            <person name="Scheffler J.A."/>
            <person name="Scheffler B.E."/>
            <person name="Wendel J.F."/>
        </authorList>
    </citation>
    <scope>NUCLEOTIDE SEQUENCE [LARGE SCALE GENOMIC DNA]</scope>
    <source>
        <strain evidence="1">8</strain>
        <tissue evidence="1">Leaf</tissue>
    </source>
</reference>